<dbReference type="Pfam" id="PF13154">
    <property type="entry name" value="DUF3991"/>
    <property type="match status" value="1"/>
</dbReference>
<keyword evidence="2" id="KW-0614">Plasmid</keyword>
<dbReference type="InterPro" id="IPR025054">
    <property type="entry name" value="DUF3991"/>
</dbReference>
<dbReference type="RefSeq" id="WP_171837807.1">
    <property type="nucleotide sequence ID" value="NZ_CP053710.1"/>
</dbReference>
<reference evidence="2 3" key="1">
    <citation type="journal article" date="2014" name="World J. Microbiol. Biotechnol.">
        <title>Biodiversity and physiological characteristics of Antarctic and Arctic lichens-associated bacteria.</title>
        <authorList>
            <person name="Lee Y.M."/>
            <person name="Kim E.H."/>
            <person name="Lee H.K."/>
            <person name="Hong S.G."/>
        </authorList>
    </citation>
    <scope>NUCLEOTIDE SEQUENCE [LARGE SCALE GENOMIC DNA]</scope>
    <source>
        <strain evidence="2 3">PAMC 26569</strain>
        <plasmid evidence="2">unnamed2</plasmid>
    </source>
</reference>
<evidence type="ECO:0000313" key="3">
    <source>
        <dbReference type="Proteomes" id="UP000500767"/>
    </source>
</evidence>
<dbReference type="Pfam" id="PF13155">
    <property type="entry name" value="Toprim_2"/>
    <property type="match status" value="1"/>
</dbReference>
<geneLocation type="plasmid" evidence="2 3">
    <name>unnamed2</name>
</geneLocation>
<accession>A0A6M8HXQ1</accession>
<protein>
    <submittedName>
        <fullName evidence="2">DUF3991 domain-containing protein</fullName>
    </submittedName>
</protein>
<dbReference type="EMBL" id="CP053710">
    <property type="protein sequence ID" value="QKE93329.1"/>
    <property type="molecule type" value="Genomic_DNA"/>
</dbReference>
<proteinExistence type="predicted"/>
<organism evidence="2 3">
    <name type="scientific">Lichenicola cladoniae</name>
    <dbReference type="NCBI Taxonomy" id="1484109"/>
    <lineage>
        <taxon>Bacteria</taxon>
        <taxon>Pseudomonadati</taxon>
        <taxon>Pseudomonadota</taxon>
        <taxon>Alphaproteobacteria</taxon>
        <taxon>Acetobacterales</taxon>
        <taxon>Acetobacteraceae</taxon>
        <taxon>Lichenicola</taxon>
    </lineage>
</organism>
<dbReference type="Gene3D" id="3.40.1360.10">
    <property type="match status" value="1"/>
</dbReference>
<evidence type="ECO:0000313" key="2">
    <source>
        <dbReference type="EMBL" id="QKE93329.1"/>
    </source>
</evidence>
<dbReference type="Proteomes" id="UP000500767">
    <property type="component" value="Plasmid unnamed2"/>
</dbReference>
<dbReference type="AlphaFoldDB" id="A0A6M8HXQ1"/>
<feature type="domain" description="DUF3991" evidence="1">
    <location>
        <begin position="139"/>
        <end position="206"/>
    </location>
</feature>
<keyword evidence="3" id="KW-1185">Reference proteome</keyword>
<gene>
    <name evidence="2" type="ORF">HN018_24275</name>
</gene>
<dbReference type="KEGG" id="lck:HN018_24275"/>
<sequence>MNTLRDPASDRDELQEIRAGVTCAVVLEQEGFLLDKKESTRNSPKYRSTDGRTVIINHQGRGWWDPHDAYARGDVFKLVQHLNPGLTLGHVRQRLRPMIGRAPTEMPLQHTTQRERPDVPVAEQWAKRRTVRPGSPVWRYLTEIRALPDNIIQAAIRQDVLREGYFGTALFSHRDDNGVLTNFEMRGPTYRGCPRGGDKTLFRLRAAETTINRLVVTEAAIDALSFASLDHMRPGTLYLSTAGGIGPRAVTALEALLRDLATVPNGKLVIGTDLGEGGDRFAAVLATMADTAGVWSGRILPFDGAKDWNAVLVQRAQLRAARAEGAPS</sequence>
<name>A0A6M8HXQ1_9PROT</name>
<evidence type="ECO:0000259" key="1">
    <source>
        <dbReference type="Pfam" id="PF13154"/>
    </source>
</evidence>